<sequence length="182" mass="19631">MHTLMARAVALWRAAFPPHTGRPARPNTRRTARVRPYVPLPSTPAPAPCEVAPRAALVRPYVLAVGPQRSRIAERAAVAAVRPYVLAVGPQRSRIAEPAAVAAVRPYRRVVEQPRRCHTGAPRTDRPELVGITDTRAVPGRPGTDSLDDVRSALGPPLRALIAQRPDLAFTPGTPSRPVGVR</sequence>
<dbReference type="Proteomes" id="UP000292235">
    <property type="component" value="Chromosome"/>
</dbReference>
<protein>
    <submittedName>
        <fullName evidence="1">Uncharacterized protein</fullName>
    </submittedName>
</protein>
<dbReference type="KEGG" id="strr:EKD16_15865"/>
<evidence type="ECO:0000313" key="2">
    <source>
        <dbReference type="Proteomes" id="UP000292235"/>
    </source>
</evidence>
<gene>
    <name evidence="1" type="ORF">EKD16_15865</name>
</gene>
<name>A0A4P6Q2Z3_9ACTN</name>
<reference evidence="1 2" key="1">
    <citation type="submission" date="2019-02" db="EMBL/GenBank/DDBJ databases">
        <authorList>
            <person name="Khodamoradi S."/>
            <person name="Hahnke R.L."/>
            <person name="Kaempfer P."/>
            <person name="Schumann P."/>
            <person name="Rohde M."/>
            <person name="Steinert M."/>
            <person name="Luzhetskyy A."/>
            <person name="Wink J."/>
            <person name="Ruckert C."/>
        </authorList>
    </citation>
    <scope>NUCLEOTIDE SEQUENCE [LARGE SCALE GENOMIC DNA]</scope>
    <source>
        <strain evidence="1 2">M2</strain>
    </source>
</reference>
<proteinExistence type="predicted"/>
<evidence type="ECO:0000313" key="1">
    <source>
        <dbReference type="EMBL" id="QBI54945.1"/>
    </source>
</evidence>
<dbReference type="EMBL" id="CP036455">
    <property type="protein sequence ID" value="QBI54945.1"/>
    <property type="molecule type" value="Genomic_DNA"/>
</dbReference>
<keyword evidence="2" id="KW-1185">Reference proteome</keyword>
<accession>A0A4P6Q2Z3</accession>
<dbReference type="AlphaFoldDB" id="A0A4P6Q2Z3"/>
<organism evidence="1 2">
    <name type="scientific">Streptomonospora litoralis</name>
    <dbReference type="NCBI Taxonomy" id="2498135"/>
    <lineage>
        <taxon>Bacteria</taxon>
        <taxon>Bacillati</taxon>
        <taxon>Actinomycetota</taxon>
        <taxon>Actinomycetes</taxon>
        <taxon>Streptosporangiales</taxon>
        <taxon>Nocardiopsidaceae</taxon>
        <taxon>Streptomonospora</taxon>
    </lineage>
</organism>